<dbReference type="Gene3D" id="1.10.530.10">
    <property type="match status" value="1"/>
</dbReference>
<evidence type="ECO:0000259" key="3">
    <source>
        <dbReference type="PROSITE" id="PS51782"/>
    </source>
</evidence>
<dbReference type="CDD" id="cd00118">
    <property type="entry name" value="LysM"/>
    <property type="match status" value="2"/>
</dbReference>
<evidence type="ECO:0000313" key="4">
    <source>
        <dbReference type="EMBL" id="RDC57093.1"/>
    </source>
</evidence>
<dbReference type="InterPro" id="IPR023346">
    <property type="entry name" value="Lysozyme-like_dom_sf"/>
</dbReference>
<dbReference type="InterPro" id="IPR000189">
    <property type="entry name" value="Transglyc_AS"/>
</dbReference>
<dbReference type="GO" id="GO:0016020">
    <property type="term" value="C:membrane"/>
    <property type="evidence" value="ECO:0007669"/>
    <property type="project" value="InterPro"/>
</dbReference>
<dbReference type="GO" id="GO:0000270">
    <property type="term" value="P:peptidoglycan metabolic process"/>
    <property type="evidence" value="ECO:0007669"/>
    <property type="project" value="InterPro"/>
</dbReference>
<dbReference type="OrthoDB" id="9815002at2"/>
<dbReference type="PROSITE" id="PS51782">
    <property type="entry name" value="LYSM"/>
    <property type="match status" value="2"/>
</dbReference>
<dbReference type="Pfam" id="PF01464">
    <property type="entry name" value="SLT"/>
    <property type="match status" value="1"/>
</dbReference>
<protein>
    <submittedName>
        <fullName evidence="4">LysM peptidoglycan-binding domain-containing protein</fullName>
    </submittedName>
</protein>
<feature type="domain" description="LysM" evidence="3">
    <location>
        <begin position="362"/>
        <end position="405"/>
    </location>
</feature>
<dbReference type="EMBL" id="QPKV01000003">
    <property type="protein sequence ID" value="RDC57093.1"/>
    <property type="molecule type" value="Genomic_DNA"/>
</dbReference>
<comment type="similarity">
    <text evidence="1">Belongs to the transglycosylase Slt family.</text>
</comment>
<dbReference type="PROSITE" id="PS00922">
    <property type="entry name" value="TRANSGLYCOSYLASE"/>
    <property type="match status" value="1"/>
</dbReference>
<dbReference type="SUPFAM" id="SSF53955">
    <property type="entry name" value="Lysozyme-like"/>
    <property type="match status" value="1"/>
</dbReference>
<dbReference type="SMART" id="SM00257">
    <property type="entry name" value="LysM"/>
    <property type="match status" value="2"/>
</dbReference>
<dbReference type="RefSeq" id="WP_115402273.1">
    <property type="nucleotide sequence ID" value="NZ_QPKV01000003.1"/>
</dbReference>
<organism evidence="4 5">
    <name type="scientific">Pedobacter chinensis</name>
    <dbReference type="NCBI Taxonomy" id="2282421"/>
    <lineage>
        <taxon>Bacteria</taxon>
        <taxon>Pseudomonadati</taxon>
        <taxon>Bacteroidota</taxon>
        <taxon>Sphingobacteriia</taxon>
        <taxon>Sphingobacteriales</taxon>
        <taxon>Sphingobacteriaceae</taxon>
        <taxon>Pedobacter</taxon>
    </lineage>
</organism>
<gene>
    <name evidence="4" type="ORF">DU508_07845</name>
</gene>
<feature type="signal peptide" evidence="2">
    <location>
        <begin position="1"/>
        <end position="22"/>
    </location>
</feature>
<dbReference type="InterPro" id="IPR036779">
    <property type="entry name" value="LysM_dom_sf"/>
</dbReference>
<dbReference type="SUPFAM" id="SSF54106">
    <property type="entry name" value="LysM domain"/>
    <property type="match status" value="2"/>
</dbReference>
<dbReference type="CDD" id="cd16894">
    <property type="entry name" value="MltD-like"/>
    <property type="match status" value="1"/>
</dbReference>
<feature type="chain" id="PRO_5016597279" evidence="2">
    <location>
        <begin position="23"/>
        <end position="467"/>
    </location>
</feature>
<name>A0A369PWT7_9SPHI</name>
<keyword evidence="2" id="KW-0732">Signal</keyword>
<reference evidence="4 5" key="1">
    <citation type="submission" date="2018-07" db="EMBL/GenBank/DDBJ databases">
        <title>Pedobacter sp. nov., isolated from soil.</title>
        <authorList>
            <person name="Zhou L.Y."/>
            <person name="Du Z.J."/>
        </authorList>
    </citation>
    <scope>NUCLEOTIDE SEQUENCE [LARGE SCALE GENOMIC DNA]</scope>
    <source>
        <strain evidence="4 5">JDX94</strain>
    </source>
</reference>
<accession>A0A369PWT7</accession>
<sequence>MIKKLLFTSICALLGFVYPSFAQQTLKIDSISKRQNNIFINTDTVAVPLIYENPLLMGQNYIYKLRLDSIVKTVPLPYNEYVQQYIDIYAKRKDMFGKMMGLSNYYFPIFEKALKDFNIPQEIKYLTIVESQMNPHAISRVGATGIWQFMFGTGKAYGLKMDNFVDERKDPIQASYAAAQYFRDAYEELGDWLLAIAAYNCGKGNVTRAMDKAGSRDFWEIRQFLPKETRNYVPAFIAAVYVMNYSHHHQITAQACNMFLKTDTVQTNRFVSLIGLAQALNIDEASLFALNPSYKKKIVNGTDDEPKRIVMPKLKDIDYANVYEVLYNTDLDVNMQVIQASTDDVRELRKKEVKTVSSSSVVYHKVTPGQNLTNVANKYGVEVQDLRVWNGLKSKTIVPGQSLKIFAKSVNRLQPSASYLSYKVKSGDTLSEIAEKFNGATVQSIKRDNKLTKAGLQAGMILKISKG</sequence>
<evidence type="ECO:0000313" key="5">
    <source>
        <dbReference type="Proteomes" id="UP000253961"/>
    </source>
</evidence>
<comment type="caution">
    <text evidence="4">The sequence shown here is derived from an EMBL/GenBank/DDBJ whole genome shotgun (WGS) entry which is preliminary data.</text>
</comment>
<proteinExistence type="inferred from homology"/>
<feature type="domain" description="LysM" evidence="3">
    <location>
        <begin position="420"/>
        <end position="464"/>
    </location>
</feature>
<dbReference type="PANTHER" id="PTHR37423:SF2">
    <property type="entry name" value="MEMBRANE-BOUND LYTIC MUREIN TRANSGLYCOSYLASE C"/>
    <property type="match status" value="1"/>
</dbReference>
<dbReference type="AlphaFoldDB" id="A0A369PWT7"/>
<dbReference type="Proteomes" id="UP000253961">
    <property type="component" value="Unassembled WGS sequence"/>
</dbReference>
<dbReference type="InterPro" id="IPR008258">
    <property type="entry name" value="Transglycosylase_SLT_dom_1"/>
</dbReference>
<dbReference type="PANTHER" id="PTHR37423">
    <property type="entry name" value="SOLUBLE LYTIC MUREIN TRANSGLYCOSYLASE-RELATED"/>
    <property type="match status" value="1"/>
</dbReference>
<dbReference type="Gene3D" id="3.10.350.10">
    <property type="entry name" value="LysM domain"/>
    <property type="match status" value="2"/>
</dbReference>
<dbReference type="Pfam" id="PF01476">
    <property type="entry name" value="LysM"/>
    <property type="match status" value="2"/>
</dbReference>
<dbReference type="GO" id="GO:0008933">
    <property type="term" value="F:peptidoglycan lytic transglycosylase activity"/>
    <property type="evidence" value="ECO:0007669"/>
    <property type="project" value="InterPro"/>
</dbReference>
<evidence type="ECO:0000256" key="2">
    <source>
        <dbReference type="SAM" id="SignalP"/>
    </source>
</evidence>
<dbReference type="InterPro" id="IPR018392">
    <property type="entry name" value="LysM"/>
</dbReference>
<keyword evidence="5" id="KW-1185">Reference proteome</keyword>
<evidence type="ECO:0000256" key="1">
    <source>
        <dbReference type="ARBA" id="ARBA00007734"/>
    </source>
</evidence>